<evidence type="ECO:0000256" key="3">
    <source>
        <dbReference type="ARBA" id="ARBA00023002"/>
    </source>
</evidence>
<gene>
    <name evidence="4" type="ORF">CC86DRAFT_311879</name>
</gene>
<dbReference type="PANTHER" id="PTHR24321">
    <property type="entry name" value="DEHYDROGENASES, SHORT CHAIN"/>
    <property type="match status" value="1"/>
</dbReference>
<dbReference type="AlphaFoldDB" id="A0A6A7AMA6"/>
<dbReference type="CDD" id="cd05233">
    <property type="entry name" value="SDR_c"/>
    <property type="match status" value="1"/>
</dbReference>
<dbReference type="OrthoDB" id="5840532at2759"/>
<dbReference type="GO" id="GO:0016491">
    <property type="term" value="F:oxidoreductase activity"/>
    <property type="evidence" value="ECO:0007669"/>
    <property type="project" value="UniProtKB-KW"/>
</dbReference>
<keyword evidence="5" id="KW-1185">Reference proteome</keyword>
<keyword evidence="2" id="KW-0521">NADP</keyword>
<dbReference type="Gene3D" id="3.40.50.720">
    <property type="entry name" value="NAD(P)-binding Rossmann-like Domain"/>
    <property type="match status" value="1"/>
</dbReference>
<name>A0A6A7AMA6_9PLEO</name>
<reference evidence="4" key="1">
    <citation type="journal article" date="2020" name="Stud. Mycol.">
        <title>101 Dothideomycetes genomes: a test case for predicting lifestyles and emergence of pathogens.</title>
        <authorList>
            <person name="Haridas S."/>
            <person name="Albert R."/>
            <person name="Binder M."/>
            <person name="Bloem J."/>
            <person name="Labutti K."/>
            <person name="Salamov A."/>
            <person name="Andreopoulos B."/>
            <person name="Baker S."/>
            <person name="Barry K."/>
            <person name="Bills G."/>
            <person name="Bluhm B."/>
            <person name="Cannon C."/>
            <person name="Castanera R."/>
            <person name="Culley D."/>
            <person name="Daum C."/>
            <person name="Ezra D."/>
            <person name="Gonzalez J."/>
            <person name="Henrissat B."/>
            <person name="Kuo A."/>
            <person name="Liang C."/>
            <person name="Lipzen A."/>
            <person name="Lutzoni F."/>
            <person name="Magnuson J."/>
            <person name="Mondo S."/>
            <person name="Nolan M."/>
            <person name="Ohm R."/>
            <person name="Pangilinan J."/>
            <person name="Park H.-J."/>
            <person name="Ramirez L."/>
            <person name="Alfaro M."/>
            <person name="Sun H."/>
            <person name="Tritt A."/>
            <person name="Yoshinaga Y."/>
            <person name="Zwiers L.-H."/>
            <person name="Turgeon B."/>
            <person name="Goodwin S."/>
            <person name="Spatafora J."/>
            <person name="Crous P."/>
            <person name="Grigoriev I."/>
        </authorList>
    </citation>
    <scope>NUCLEOTIDE SEQUENCE</scope>
    <source>
        <strain evidence="4">CBS 113818</strain>
    </source>
</reference>
<proteinExistence type="inferred from homology"/>
<sequence>MASLARLFPGVAVVTGAGGTGIGAAVAKGFARAGCSRIAITDINPKTLDQTRDAILSMNPSVEVLNRAGDIADEKFVDSFNNETYSRFSRLDYAVNCAGILGGDVIKAVEMTTDAFDRLNNINYKGSWLSCRAQLRNMLKQEPLKEHPKQRGSIVNIASQLGVVARPGAAAYCASKSAIINMTRANAIDYSDDKIRVNCVCPGVIETPMTTASKAMAEALKPAIDIAPMKRMGTPEEVADAVLFLCSSQASFIQGHALVVDGGYTIN</sequence>
<evidence type="ECO:0000256" key="1">
    <source>
        <dbReference type="ARBA" id="ARBA00006484"/>
    </source>
</evidence>
<protein>
    <submittedName>
        <fullName evidence="4">NAD(P)-binding protein</fullName>
    </submittedName>
</protein>
<dbReference type="Proteomes" id="UP000799424">
    <property type="component" value="Unassembled WGS sequence"/>
</dbReference>
<organism evidence="4 5">
    <name type="scientific">Ophiobolus disseminans</name>
    <dbReference type="NCBI Taxonomy" id="1469910"/>
    <lineage>
        <taxon>Eukaryota</taxon>
        <taxon>Fungi</taxon>
        <taxon>Dikarya</taxon>
        <taxon>Ascomycota</taxon>
        <taxon>Pezizomycotina</taxon>
        <taxon>Dothideomycetes</taxon>
        <taxon>Pleosporomycetidae</taxon>
        <taxon>Pleosporales</taxon>
        <taxon>Pleosporineae</taxon>
        <taxon>Phaeosphaeriaceae</taxon>
        <taxon>Ophiobolus</taxon>
    </lineage>
</organism>
<evidence type="ECO:0000313" key="4">
    <source>
        <dbReference type="EMBL" id="KAF2833787.1"/>
    </source>
</evidence>
<evidence type="ECO:0000256" key="2">
    <source>
        <dbReference type="ARBA" id="ARBA00022857"/>
    </source>
</evidence>
<dbReference type="FunFam" id="3.40.50.720:FF:000084">
    <property type="entry name" value="Short-chain dehydrogenase reductase"/>
    <property type="match status" value="1"/>
</dbReference>
<accession>A0A6A7AMA6</accession>
<dbReference type="InterPro" id="IPR036291">
    <property type="entry name" value="NAD(P)-bd_dom_sf"/>
</dbReference>
<keyword evidence="3" id="KW-0560">Oxidoreductase</keyword>
<dbReference type="Pfam" id="PF13561">
    <property type="entry name" value="adh_short_C2"/>
    <property type="match status" value="1"/>
</dbReference>
<dbReference type="PRINTS" id="PR00081">
    <property type="entry name" value="GDHRDH"/>
</dbReference>
<comment type="similarity">
    <text evidence="1">Belongs to the short-chain dehydrogenases/reductases (SDR) family.</text>
</comment>
<dbReference type="SUPFAM" id="SSF51735">
    <property type="entry name" value="NAD(P)-binding Rossmann-fold domains"/>
    <property type="match status" value="1"/>
</dbReference>
<dbReference type="InterPro" id="IPR002347">
    <property type="entry name" value="SDR_fam"/>
</dbReference>
<dbReference type="EMBL" id="MU006216">
    <property type="protein sequence ID" value="KAF2833787.1"/>
    <property type="molecule type" value="Genomic_DNA"/>
</dbReference>
<evidence type="ECO:0000313" key="5">
    <source>
        <dbReference type="Proteomes" id="UP000799424"/>
    </source>
</evidence>
<dbReference type="PANTHER" id="PTHR24321:SF12">
    <property type="entry name" value="SHORT-CHAIN DEHYDROGENASE_REDUCTASE FAMILY, PUTATIVE (AFU_ORTHOLOGUE AFUA_5G14340)-RELATED"/>
    <property type="match status" value="1"/>
</dbReference>
<dbReference type="PRINTS" id="PR00080">
    <property type="entry name" value="SDRFAMILY"/>
</dbReference>